<accession>A0ACC2VIK3</accession>
<protein>
    <submittedName>
        <fullName evidence="1">Uncharacterized protein</fullName>
    </submittedName>
</protein>
<reference evidence="1" key="1">
    <citation type="submission" date="2023-04" db="EMBL/GenBank/DDBJ databases">
        <title>Draft Genome sequencing of Naganishia species isolated from polar environments using Oxford Nanopore Technology.</title>
        <authorList>
            <person name="Leo P."/>
            <person name="Venkateswaran K."/>
        </authorList>
    </citation>
    <scope>NUCLEOTIDE SEQUENCE</scope>
    <source>
        <strain evidence="1">MNA-CCFEE 5423</strain>
    </source>
</reference>
<proteinExistence type="predicted"/>
<organism evidence="1 2">
    <name type="scientific">Naganishia friedmannii</name>
    <dbReference type="NCBI Taxonomy" id="89922"/>
    <lineage>
        <taxon>Eukaryota</taxon>
        <taxon>Fungi</taxon>
        <taxon>Dikarya</taxon>
        <taxon>Basidiomycota</taxon>
        <taxon>Agaricomycotina</taxon>
        <taxon>Tremellomycetes</taxon>
        <taxon>Filobasidiales</taxon>
        <taxon>Filobasidiaceae</taxon>
        <taxon>Naganishia</taxon>
    </lineage>
</organism>
<dbReference type="EMBL" id="JASBWT010000014">
    <property type="protein sequence ID" value="KAJ9098641.1"/>
    <property type="molecule type" value="Genomic_DNA"/>
</dbReference>
<dbReference type="Proteomes" id="UP001227268">
    <property type="component" value="Unassembled WGS sequence"/>
</dbReference>
<evidence type="ECO:0000313" key="1">
    <source>
        <dbReference type="EMBL" id="KAJ9098641.1"/>
    </source>
</evidence>
<keyword evidence="2" id="KW-1185">Reference proteome</keyword>
<name>A0ACC2VIK3_9TREE</name>
<gene>
    <name evidence="1" type="ORF">QFC21_004289</name>
</gene>
<evidence type="ECO:0000313" key="2">
    <source>
        <dbReference type="Proteomes" id="UP001227268"/>
    </source>
</evidence>
<sequence>MAEQESSAGILGAVTSVAQSATSVVSSALEAMHITAPHTEREDTEKTTDAEDKQESAQDGDKDEADLEDGEIRESNGHQAKDGSKTVFDDATAFDLKHPLSTPWTLFYGTPNLAKNLPKKESGETVEKAASWMEDIRKVITFDSVEEFWGLHNNIVQPSGLVQRADYYLMRDGVLPAWEDPVNKHGGKWAVQFPRDRTRDRIDQMWLYTILAAIGETFETDAGDRKDFSSTPDQRGMITGVILNARPNFYRLNIWTKEAPEDLRTPSASLDRILKIGRHFKQEVLGFALDSKLPGASQGPGGFSTDVEFQSHKESSKKSKDPNKKIIL</sequence>
<comment type="caution">
    <text evidence="1">The sequence shown here is derived from an EMBL/GenBank/DDBJ whole genome shotgun (WGS) entry which is preliminary data.</text>
</comment>